<dbReference type="PROSITE" id="PS51285">
    <property type="entry name" value="AGC_KINASE_CTER"/>
    <property type="match status" value="1"/>
</dbReference>
<accession>A0A1R2CQR5</accession>
<dbReference type="SUPFAM" id="SSF56112">
    <property type="entry name" value="Protein kinase-like (PK-like)"/>
    <property type="match status" value="1"/>
</dbReference>
<evidence type="ECO:0008006" key="11">
    <source>
        <dbReference type="Google" id="ProtNLM"/>
    </source>
</evidence>
<protein>
    <recommendedName>
        <fullName evidence="11">Protein kinase domain-containing protein</fullName>
    </recommendedName>
</protein>
<reference evidence="9 10" key="1">
    <citation type="submission" date="2016-11" db="EMBL/GenBank/DDBJ databases">
        <title>The macronuclear genome of Stentor coeruleus: a giant cell with tiny introns.</title>
        <authorList>
            <person name="Slabodnick M."/>
            <person name="Ruby J.G."/>
            <person name="Reiff S.B."/>
            <person name="Swart E.C."/>
            <person name="Gosai S."/>
            <person name="Prabakaran S."/>
            <person name="Witkowska E."/>
            <person name="Larue G.E."/>
            <person name="Fisher S."/>
            <person name="Freeman R.M."/>
            <person name="Gunawardena J."/>
            <person name="Chu W."/>
            <person name="Stover N.A."/>
            <person name="Gregory B.D."/>
            <person name="Nowacki M."/>
            <person name="Derisi J."/>
            <person name="Roy S.W."/>
            <person name="Marshall W.F."/>
            <person name="Sood P."/>
        </authorList>
    </citation>
    <scope>NUCLEOTIDE SEQUENCE [LARGE SCALE GENOMIC DNA]</scope>
    <source>
        <strain evidence="9">WM001</strain>
    </source>
</reference>
<name>A0A1R2CQR5_9CILI</name>
<dbReference type="InterPro" id="IPR000719">
    <property type="entry name" value="Prot_kinase_dom"/>
</dbReference>
<feature type="domain" description="AGC-kinase C-terminal" evidence="8">
    <location>
        <begin position="398"/>
        <end position="466"/>
    </location>
</feature>
<feature type="domain" description="Protein kinase" evidence="7">
    <location>
        <begin position="143"/>
        <end position="397"/>
    </location>
</feature>
<dbReference type="PROSITE" id="PS50011">
    <property type="entry name" value="PROTEIN_KINASE_DOM"/>
    <property type="match status" value="1"/>
</dbReference>
<dbReference type="InterPro" id="IPR011009">
    <property type="entry name" value="Kinase-like_dom_sf"/>
</dbReference>
<keyword evidence="10" id="KW-1185">Reference proteome</keyword>
<dbReference type="CDD" id="cd05123">
    <property type="entry name" value="STKc_AGC"/>
    <property type="match status" value="1"/>
</dbReference>
<dbReference type="GO" id="GO:0004674">
    <property type="term" value="F:protein serine/threonine kinase activity"/>
    <property type="evidence" value="ECO:0007669"/>
    <property type="project" value="UniProtKB-KW"/>
</dbReference>
<comment type="caution">
    <text evidence="9">The sequence shown here is derived from an EMBL/GenBank/DDBJ whole genome shotgun (WGS) entry which is preliminary data.</text>
</comment>
<dbReference type="Gene3D" id="3.30.200.20">
    <property type="entry name" value="Phosphorylase Kinase, domain 1"/>
    <property type="match status" value="1"/>
</dbReference>
<evidence type="ECO:0000259" key="8">
    <source>
        <dbReference type="PROSITE" id="PS51285"/>
    </source>
</evidence>
<dbReference type="OrthoDB" id="413209at2759"/>
<keyword evidence="5 6" id="KW-0067">ATP-binding</keyword>
<dbReference type="InterPro" id="IPR045270">
    <property type="entry name" value="STKc_AGC"/>
</dbReference>
<dbReference type="Pfam" id="PF00069">
    <property type="entry name" value="Pkinase"/>
    <property type="match status" value="1"/>
</dbReference>
<evidence type="ECO:0000256" key="5">
    <source>
        <dbReference type="ARBA" id="ARBA00022840"/>
    </source>
</evidence>
<evidence type="ECO:0000313" key="10">
    <source>
        <dbReference type="Proteomes" id="UP000187209"/>
    </source>
</evidence>
<dbReference type="PANTHER" id="PTHR24351">
    <property type="entry name" value="RIBOSOMAL PROTEIN S6 KINASE"/>
    <property type="match status" value="1"/>
</dbReference>
<dbReference type="EMBL" id="MPUH01000083">
    <property type="protein sequence ID" value="OMJ91354.1"/>
    <property type="molecule type" value="Genomic_DNA"/>
</dbReference>
<evidence type="ECO:0000256" key="3">
    <source>
        <dbReference type="ARBA" id="ARBA00022741"/>
    </source>
</evidence>
<dbReference type="PROSITE" id="PS00107">
    <property type="entry name" value="PROTEIN_KINASE_ATP"/>
    <property type="match status" value="1"/>
</dbReference>
<evidence type="ECO:0000256" key="4">
    <source>
        <dbReference type="ARBA" id="ARBA00022777"/>
    </source>
</evidence>
<keyword evidence="1" id="KW-0723">Serine/threonine-protein kinase</keyword>
<feature type="binding site" evidence="6">
    <location>
        <position position="181"/>
    </location>
    <ligand>
        <name>ATP</name>
        <dbReference type="ChEBI" id="CHEBI:30616"/>
    </ligand>
</feature>
<organism evidence="9 10">
    <name type="scientific">Stentor coeruleus</name>
    <dbReference type="NCBI Taxonomy" id="5963"/>
    <lineage>
        <taxon>Eukaryota</taxon>
        <taxon>Sar</taxon>
        <taxon>Alveolata</taxon>
        <taxon>Ciliophora</taxon>
        <taxon>Postciliodesmatophora</taxon>
        <taxon>Heterotrichea</taxon>
        <taxon>Heterotrichida</taxon>
        <taxon>Stentoridae</taxon>
        <taxon>Stentor</taxon>
    </lineage>
</organism>
<dbReference type="InterPro" id="IPR017441">
    <property type="entry name" value="Protein_kinase_ATP_BS"/>
</dbReference>
<keyword evidence="2" id="KW-0808">Transferase</keyword>
<sequence length="570" mass="66255">MGQLNAIEQSAITTFTQGITRVYKKEKDLKFREYKDIHHSRSTTLISQRGKISSKVIRIRFHLSEKQVYIEDTFLTCGWLLSEAIRLFPEAHPIVGLRTDERIDAIDVWLQDFERSVNIIKDNTLLTPITGQTIPTEISLAWFEPIAVIGKGGFSNVFLVRKRDTGYLYALKVMQKAFILKEKKVKNANSECEIMKKISHPFINTLRWAFQTDSELLMVTDFCPGGELFFHLHNIGRFTEDQARFYFSEILIAIEYLHKQKIIFRDLKPENTLIDVDGHIKLIDFGLAKEDTGDRLHSFCGSHEYLSPEMLRKNGYTKSIDFYSLGSFLYEMLTGLPPFFDKDRKKLYDRILNEDLKIPKYLSQEAQSLLRGLLRKDPTLRLGSILGIKEIKDHIWLAKVNWDSISKKKVLPPFRPNSSKPNYETDHLTTTIKDPIFLNTYYFNPIQDDNFYNFFYINDVKTKNHDLTIIYNYDEQYEKSKSFIEQSPVKTKILFSTPSAKKTFNTSLSISPLKCQKIGPELTSVKVNQKFSRKTKPSPTQVPRKHKINLCNKSFVNMRHSLNHSYMGMG</sequence>
<evidence type="ECO:0000256" key="2">
    <source>
        <dbReference type="ARBA" id="ARBA00022679"/>
    </source>
</evidence>
<dbReference type="GO" id="GO:0005524">
    <property type="term" value="F:ATP binding"/>
    <property type="evidence" value="ECO:0007669"/>
    <property type="project" value="UniProtKB-UniRule"/>
</dbReference>
<dbReference type="FunFam" id="1.10.510.10:FF:000008">
    <property type="entry name" value="Non-specific serine/threonine protein kinase"/>
    <property type="match status" value="1"/>
</dbReference>
<keyword evidence="3 6" id="KW-0547">Nucleotide-binding</keyword>
<evidence type="ECO:0000256" key="1">
    <source>
        <dbReference type="ARBA" id="ARBA00022527"/>
    </source>
</evidence>
<evidence type="ECO:0000313" key="9">
    <source>
        <dbReference type="EMBL" id="OMJ91354.1"/>
    </source>
</evidence>
<keyword evidence="4" id="KW-0418">Kinase</keyword>
<gene>
    <name evidence="9" type="ORF">SteCoe_6149</name>
</gene>
<dbReference type="AlphaFoldDB" id="A0A1R2CQR5"/>
<evidence type="ECO:0000259" key="7">
    <source>
        <dbReference type="PROSITE" id="PS50011"/>
    </source>
</evidence>
<dbReference type="InterPro" id="IPR000961">
    <property type="entry name" value="AGC-kinase_C"/>
</dbReference>
<dbReference type="Gene3D" id="1.10.510.10">
    <property type="entry name" value="Transferase(Phosphotransferase) domain 1"/>
    <property type="match status" value="1"/>
</dbReference>
<dbReference type="Proteomes" id="UP000187209">
    <property type="component" value="Unassembled WGS sequence"/>
</dbReference>
<proteinExistence type="predicted"/>
<dbReference type="SMART" id="SM00220">
    <property type="entry name" value="S_TKc"/>
    <property type="match status" value="1"/>
</dbReference>
<evidence type="ECO:0000256" key="6">
    <source>
        <dbReference type="PROSITE-ProRule" id="PRU10141"/>
    </source>
</evidence>